<dbReference type="Pfam" id="PF17765">
    <property type="entry name" value="MLTR_LBD"/>
    <property type="match status" value="1"/>
</dbReference>
<dbReference type="Proteomes" id="UP001500683">
    <property type="component" value="Unassembled WGS sequence"/>
</dbReference>
<dbReference type="Gene3D" id="1.10.260.40">
    <property type="entry name" value="lambda repressor-like DNA-binding domains"/>
    <property type="match status" value="1"/>
</dbReference>
<dbReference type="Pfam" id="PF13560">
    <property type="entry name" value="HTH_31"/>
    <property type="match status" value="1"/>
</dbReference>
<dbReference type="InterPro" id="IPR001387">
    <property type="entry name" value="Cro/C1-type_HTH"/>
</dbReference>
<accession>A0ABP7W5U5</accession>
<keyword evidence="3" id="KW-1185">Reference proteome</keyword>
<dbReference type="InterPro" id="IPR010982">
    <property type="entry name" value="Lambda_DNA-bd_dom_sf"/>
</dbReference>
<dbReference type="SUPFAM" id="SSF47413">
    <property type="entry name" value="lambda repressor-like DNA-binding domains"/>
    <property type="match status" value="1"/>
</dbReference>
<organism evidence="2 3">
    <name type="scientific">Actinomadura miaoliensis</name>
    <dbReference type="NCBI Taxonomy" id="430685"/>
    <lineage>
        <taxon>Bacteria</taxon>
        <taxon>Bacillati</taxon>
        <taxon>Actinomycetota</taxon>
        <taxon>Actinomycetes</taxon>
        <taxon>Streptosporangiales</taxon>
        <taxon>Thermomonosporaceae</taxon>
        <taxon>Actinomadura</taxon>
    </lineage>
</organism>
<name>A0ABP7W5U5_9ACTN</name>
<proteinExistence type="predicted"/>
<gene>
    <name evidence="2" type="ORF">GCM10022214_46120</name>
</gene>
<dbReference type="EMBL" id="BAAAZG010000031">
    <property type="protein sequence ID" value="GAA4081875.1"/>
    <property type="molecule type" value="Genomic_DNA"/>
</dbReference>
<evidence type="ECO:0000313" key="2">
    <source>
        <dbReference type="EMBL" id="GAA4081875.1"/>
    </source>
</evidence>
<feature type="domain" description="HTH cro/C1-type" evidence="1">
    <location>
        <begin position="36"/>
        <end position="83"/>
    </location>
</feature>
<dbReference type="CDD" id="cd00093">
    <property type="entry name" value="HTH_XRE"/>
    <property type="match status" value="1"/>
</dbReference>
<dbReference type="RefSeq" id="WP_344951062.1">
    <property type="nucleotide sequence ID" value="NZ_BAAAZG010000031.1"/>
</dbReference>
<dbReference type="Gene3D" id="3.30.450.180">
    <property type="match status" value="1"/>
</dbReference>
<protein>
    <submittedName>
        <fullName evidence="2">Helix-turn-helix transcriptional regulator</fullName>
    </submittedName>
</protein>
<dbReference type="PROSITE" id="PS50943">
    <property type="entry name" value="HTH_CROC1"/>
    <property type="match status" value="1"/>
</dbReference>
<comment type="caution">
    <text evidence="2">The sequence shown here is derived from an EMBL/GenBank/DDBJ whole genome shotgun (WGS) entry which is preliminary data.</text>
</comment>
<dbReference type="PANTHER" id="PTHR35010">
    <property type="entry name" value="BLL4672 PROTEIN-RELATED"/>
    <property type="match status" value="1"/>
</dbReference>
<dbReference type="InterPro" id="IPR041413">
    <property type="entry name" value="MLTR_LBD"/>
</dbReference>
<dbReference type="SMART" id="SM00530">
    <property type="entry name" value="HTH_XRE"/>
    <property type="match status" value="1"/>
</dbReference>
<sequence>MDTTRELAAFLRTRRERLAPSDVGLPESRRPRRTPGLRREEVAELAGVSVDYVVRLEQGRGLRPSASVLDALARALRLSDDERSYLFDLAGQRPSVRPPRLVRPPASLARLVDDLSPLPAMLLDHRFDIIAWNREMSALMLDFGELPDEHRNAMWLCVMHPALRGFFRDRDLVLREGIADLRAACAAHPDDTALTGLVASLTAGSEEFARLWAQRDVKVNGRGHKRLAHPDAGPLTIEFEVLSPLQEPHHRLVIYRAADPASQAALDALIGRAARPLQSVGAPDGRPH</sequence>
<evidence type="ECO:0000259" key="1">
    <source>
        <dbReference type="PROSITE" id="PS50943"/>
    </source>
</evidence>
<evidence type="ECO:0000313" key="3">
    <source>
        <dbReference type="Proteomes" id="UP001500683"/>
    </source>
</evidence>
<reference evidence="3" key="1">
    <citation type="journal article" date="2019" name="Int. J. Syst. Evol. Microbiol.">
        <title>The Global Catalogue of Microorganisms (GCM) 10K type strain sequencing project: providing services to taxonomists for standard genome sequencing and annotation.</title>
        <authorList>
            <consortium name="The Broad Institute Genomics Platform"/>
            <consortium name="The Broad Institute Genome Sequencing Center for Infectious Disease"/>
            <person name="Wu L."/>
            <person name="Ma J."/>
        </authorList>
    </citation>
    <scope>NUCLEOTIDE SEQUENCE [LARGE SCALE GENOMIC DNA]</scope>
    <source>
        <strain evidence="3">JCM 16702</strain>
    </source>
</reference>